<gene>
    <name evidence="1" type="ORF">KQX54_004435</name>
</gene>
<name>A0AAV7HYN3_COTGL</name>
<organism evidence="1 2">
    <name type="scientific">Cotesia glomerata</name>
    <name type="common">Lepidopteran parasitic wasp</name>
    <name type="synonym">Apanteles glomeratus</name>
    <dbReference type="NCBI Taxonomy" id="32391"/>
    <lineage>
        <taxon>Eukaryota</taxon>
        <taxon>Metazoa</taxon>
        <taxon>Ecdysozoa</taxon>
        <taxon>Arthropoda</taxon>
        <taxon>Hexapoda</taxon>
        <taxon>Insecta</taxon>
        <taxon>Pterygota</taxon>
        <taxon>Neoptera</taxon>
        <taxon>Endopterygota</taxon>
        <taxon>Hymenoptera</taxon>
        <taxon>Apocrita</taxon>
        <taxon>Ichneumonoidea</taxon>
        <taxon>Braconidae</taxon>
        <taxon>Microgastrinae</taxon>
        <taxon>Cotesia</taxon>
    </lineage>
</organism>
<evidence type="ECO:0000313" key="2">
    <source>
        <dbReference type="Proteomes" id="UP000826195"/>
    </source>
</evidence>
<dbReference type="EMBL" id="JAHXZJ010002609">
    <property type="protein sequence ID" value="KAH0539380.1"/>
    <property type="molecule type" value="Genomic_DNA"/>
</dbReference>
<dbReference type="Proteomes" id="UP000826195">
    <property type="component" value="Unassembled WGS sequence"/>
</dbReference>
<accession>A0AAV7HYN3</accession>
<dbReference type="AlphaFoldDB" id="A0AAV7HYN3"/>
<evidence type="ECO:0000313" key="1">
    <source>
        <dbReference type="EMBL" id="KAH0539380.1"/>
    </source>
</evidence>
<proteinExistence type="predicted"/>
<comment type="caution">
    <text evidence="1">The sequence shown here is derived from an EMBL/GenBank/DDBJ whole genome shotgun (WGS) entry which is preliminary data.</text>
</comment>
<sequence>MAARSTEYGDRSRRAPLQYRSSGDCRIVPGSPHPPRLASCRFCSASSPSYTGTGTRLFGSPTNLSLGLYLCLFFFSSVQTLLRLPYSNSIYRPSHHTQIYSQIHLSFGPTRRVTDPPATMIRLINPHERFLLEPARLEVGDKKGL</sequence>
<reference evidence="1 2" key="1">
    <citation type="journal article" date="2021" name="J. Hered.">
        <title>A chromosome-level genome assembly of the parasitoid wasp, Cotesia glomerata (Hymenoptera: Braconidae).</title>
        <authorList>
            <person name="Pinto B.J."/>
            <person name="Weis J.J."/>
            <person name="Gamble T."/>
            <person name="Ode P.J."/>
            <person name="Paul R."/>
            <person name="Zaspel J.M."/>
        </authorList>
    </citation>
    <scope>NUCLEOTIDE SEQUENCE [LARGE SCALE GENOMIC DNA]</scope>
    <source>
        <strain evidence="1">CgM1</strain>
    </source>
</reference>
<protein>
    <submittedName>
        <fullName evidence="1">Uncharacterized protein</fullName>
    </submittedName>
</protein>
<keyword evidence="2" id="KW-1185">Reference proteome</keyword>